<name>A0A0F6ANZ8_BRUA1</name>
<protein>
    <submittedName>
        <fullName evidence="2">Zinc-dependent metallopeptidase</fullName>
    </submittedName>
</protein>
<dbReference type="GeneID" id="93017283"/>
<accession>A0A0F6ANZ8</accession>
<dbReference type="AlphaFoldDB" id="A0A0F6ANZ8"/>
<sequence length="182" mass="21023">MSSQNYVVPPLSWDNIGQLSDAIRVQFSLADQATFPVMDFLELVLCQRMGMVDLRIKTQQEMGDFEGFTDPKGKFIILREDVYENACNDSPRDRFTVAHELGHFFLHTGIPMARASDERRIKDYRLSEPQANQFAGELLMPRQFMSPFDTAEDVMQRHSVSRGAADIRLNFMRKKWINKKGI</sequence>
<proteinExistence type="predicted"/>
<gene>
    <name evidence="2" type="ordered locus">BAbS19_I02480</name>
</gene>
<dbReference type="KEGG" id="bmc:BAbS19_I02480"/>
<dbReference type="EMBL" id="CP000887">
    <property type="protein sequence ID" value="ACD71791.1"/>
    <property type="molecule type" value="Genomic_DNA"/>
</dbReference>
<dbReference type="InterPro" id="IPR010359">
    <property type="entry name" value="IrrE_HExxH"/>
</dbReference>
<dbReference type="SMR" id="A0A0F6ANZ8"/>
<feature type="domain" description="IrrE N-terminal-like" evidence="1">
    <location>
        <begin position="46"/>
        <end position="170"/>
    </location>
</feature>
<dbReference type="Pfam" id="PF06114">
    <property type="entry name" value="Peptidase_M78"/>
    <property type="match status" value="1"/>
</dbReference>
<dbReference type="HOGENOM" id="CLU_096433_0_0_5"/>
<dbReference type="Proteomes" id="UP000002565">
    <property type="component" value="Chromosome 1"/>
</dbReference>
<reference evidence="2 3" key="1">
    <citation type="journal article" date="2008" name="PLoS ONE">
        <title>Genome sequence of Brucella abortus vaccine strain S19 compared to virulent strains yields candidate virulence genes.</title>
        <authorList>
            <person name="Crasta O.R."/>
            <person name="Folkerts O."/>
            <person name="Fei Z."/>
            <person name="Mane S.P."/>
            <person name="Evans C."/>
            <person name="Martino-Catt S."/>
            <person name="Bricker B."/>
            <person name="Yu G."/>
            <person name="Du L."/>
            <person name="Sobral B.W."/>
        </authorList>
    </citation>
    <scope>NUCLEOTIDE SEQUENCE [LARGE SCALE GENOMIC DNA]</scope>
    <source>
        <strain evidence="2 3">S19</strain>
    </source>
</reference>
<evidence type="ECO:0000313" key="3">
    <source>
        <dbReference type="Proteomes" id="UP000002565"/>
    </source>
</evidence>
<evidence type="ECO:0000259" key="1">
    <source>
        <dbReference type="Pfam" id="PF06114"/>
    </source>
</evidence>
<dbReference type="Gene3D" id="1.10.10.2910">
    <property type="match status" value="1"/>
</dbReference>
<organism evidence="2 3">
    <name type="scientific">Brucella abortus (strain S19)</name>
    <dbReference type="NCBI Taxonomy" id="430066"/>
    <lineage>
        <taxon>Bacteria</taxon>
        <taxon>Pseudomonadati</taxon>
        <taxon>Pseudomonadota</taxon>
        <taxon>Alphaproteobacteria</taxon>
        <taxon>Hyphomicrobiales</taxon>
        <taxon>Brucellaceae</taxon>
        <taxon>Brucella/Ochrobactrum group</taxon>
        <taxon>Brucella</taxon>
    </lineage>
</organism>
<dbReference type="RefSeq" id="WP_002965518.1">
    <property type="nucleotide sequence ID" value="NC_010742.1"/>
</dbReference>
<evidence type="ECO:0000313" key="2">
    <source>
        <dbReference type="EMBL" id="ACD71791.1"/>
    </source>
</evidence>